<keyword evidence="2" id="KW-1185">Reference proteome</keyword>
<gene>
    <name evidence="1" type="ORF">GUJ93_ZPchr0003g17884</name>
</gene>
<dbReference type="AlphaFoldDB" id="A0A8J5S681"/>
<accession>A0A8J5S681</accession>
<dbReference type="Proteomes" id="UP000729402">
    <property type="component" value="Unassembled WGS sequence"/>
</dbReference>
<evidence type="ECO:0000313" key="2">
    <source>
        <dbReference type="Proteomes" id="UP000729402"/>
    </source>
</evidence>
<sequence length="126" mass="13377">MLSLKTMLDRSPLGVPFASSSTGTDFLATGTDSSSVTPPARLDAPATSTMAPSLEIAPDVSFYTVVDPDGILRCLVAPAISSLPRLMPRPPLRMKQPPSICIADHRGMCASARPSACDYRFDTVDH</sequence>
<proteinExistence type="predicted"/>
<comment type="caution">
    <text evidence="1">The sequence shown here is derived from an EMBL/GenBank/DDBJ whole genome shotgun (WGS) entry which is preliminary data.</text>
</comment>
<organism evidence="1 2">
    <name type="scientific">Zizania palustris</name>
    <name type="common">Northern wild rice</name>
    <dbReference type="NCBI Taxonomy" id="103762"/>
    <lineage>
        <taxon>Eukaryota</taxon>
        <taxon>Viridiplantae</taxon>
        <taxon>Streptophyta</taxon>
        <taxon>Embryophyta</taxon>
        <taxon>Tracheophyta</taxon>
        <taxon>Spermatophyta</taxon>
        <taxon>Magnoliopsida</taxon>
        <taxon>Liliopsida</taxon>
        <taxon>Poales</taxon>
        <taxon>Poaceae</taxon>
        <taxon>BOP clade</taxon>
        <taxon>Oryzoideae</taxon>
        <taxon>Oryzeae</taxon>
        <taxon>Zizaniinae</taxon>
        <taxon>Zizania</taxon>
    </lineage>
</organism>
<name>A0A8J5S681_ZIZPA</name>
<protein>
    <submittedName>
        <fullName evidence="1">Uncharacterized protein</fullName>
    </submittedName>
</protein>
<reference evidence="1" key="2">
    <citation type="submission" date="2021-02" db="EMBL/GenBank/DDBJ databases">
        <authorList>
            <person name="Kimball J.A."/>
            <person name="Haas M.W."/>
            <person name="Macchietto M."/>
            <person name="Kono T."/>
            <person name="Duquette J."/>
            <person name="Shao M."/>
        </authorList>
    </citation>
    <scope>NUCLEOTIDE SEQUENCE</scope>
    <source>
        <tissue evidence="1">Fresh leaf tissue</tissue>
    </source>
</reference>
<evidence type="ECO:0000313" key="1">
    <source>
        <dbReference type="EMBL" id="KAG8061079.1"/>
    </source>
</evidence>
<reference evidence="1" key="1">
    <citation type="journal article" date="2021" name="bioRxiv">
        <title>Whole Genome Assembly and Annotation of Northern Wild Rice, Zizania palustris L., Supports a Whole Genome Duplication in the Zizania Genus.</title>
        <authorList>
            <person name="Haas M."/>
            <person name="Kono T."/>
            <person name="Macchietto M."/>
            <person name="Millas R."/>
            <person name="McGilp L."/>
            <person name="Shao M."/>
            <person name="Duquette J."/>
            <person name="Hirsch C.N."/>
            <person name="Kimball J."/>
        </authorList>
    </citation>
    <scope>NUCLEOTIDE SEQUENCE</scope>
    <source>
        <tissue evidence="1">Fresh leaf tissue</tissue>
    </source>
</reference>
<dbReference type="EMBL" id="JAAALK010000286">
    <property type="protein sequence ID" value="KAG8061079.1"/>
    <property type="molecule type" value="Genomic_DNA"/>
</dbReference>